<dbReference type="GO" id="GO:0016197">
    <property type="term" value="P:endosomal transport"/>
    <property type="evidence" value="ECO:0007669"/>
    <property type="project" value="InterPro"/>
</dbReference>
<keyword evidence="4" id="KW-1185">Reference proteome</keyword>
<dbReference type="Proteomes" id="UP000594263">
    <property type="component" value="Unplaced"/>
</dbReference>
<dbReference type="Gramene" id="Kaladp0055s0057.1.v1.1">
    <property type="protein sequence ID" value="Kaladp0055s0057.1.v1.1"/>
    <property type="gene ID" value="Kaladp0055s0057.v1.1"/>
</dbReference>
<dbReference type="EnsemblPlants" id="Kaladp0055s0057.1.v1.1">
    <property type="protein sequence ID" value="Kaladp0055s0057.1.v1.1"/>
    <property type="gene ID" value="Kaladp0055s0057.v1.1"/>
</dbReference>
<dbReference type="PANTHER" id="PTHR34033:SF1">
    <property type="entry name" value="AP-5 COMPLEX SUBUNIT BETA-1"/>
    <property type="match status" value="1"/>
</dbReference>
<feature type="compositionally biased region" description="Basic and acidic residues" evidence="1">
    <location>
        <begin position="73"/>
        <end position="84"/>
    </location>
</feature>
<feature type="region of interest" description="Disordered" evidence="1">
    <location>
        <begin position="60"/>
        <end position="90"/>
    </location>
</feature>
<dbReference type="OMA" id="RSIGCIH"/>
<dbReference type="InterPro" id="IPR038741">
    <property type="entry name" value="AP5B1"/>
</dbReference>
<evidence type="ECO:0000313" key="4">
    <source>
        <dbReference type="Proteomes" id="UP000594263"/>
    </source>
</evidence>
<dbReference type="InterPro" id="IPR048979">
    <property type="entry name" value="AP5B1_middle"/>
</dbReference>
<evidence type="ECO:0000259" key="2">
    <source>
        <dbReference type="Pfam" id="PF21588"/>
    </source>
</evidence>
<organism evidence="3 4">
    <name type="scientific">Kalanchoe fedtschenkoi</name>
    <name type="common">Lavender scallops</name>
    <name type="synonym">South American air plant</name>
    <dbReference type="NCBI Taxonomy" id="63787"/>
    <lineage>
        <taxon>Eukaryota</taxon>
        <taxon>Viridiplantae</taxon>
        <taxon>Streptophyta</taxon>
        <taxon>Embryophyta</taxon>
        <taxon>Tracheophyta</taxon>
        <taxon>Spermatophyta</taxon>
        <taxon>Magnoliopsida</taxon>
        <taxon>eudicotyledons</taxon>
        <taxon>Gunneridae</taxon>
        <taxon>Pentapetalae</taxon>
        <taxon>Saxifragales</taxon>
        <taxon>Crassulaceae</taxon>
        <taxon>Kalanchoe</taxon>
    </lineage>
</organism>
<dbReference type="GO" id="GO:0030119">
    <property type="term" value="C:AP-type membrane coat adaptor complex"/>
    <property type="evidence" value="ECO:0007669"/>
    <property type="project" value="TreeGrafter"/>
</dbReference>
<dbReference type="Pfam" id="PF21588">
    <property type="entry name" value="AP5B1_middle"/>
    <property type="match status" value="1"/>
</dbReference>
<reference evidence="3" key="1">
    <citation type="submission" date="2021-01" db="UniProtKB">
        <authorList>
            <consortium name="EnsemblPlants"/>
        </authorList>
    </citation>
    <scope>IDENTIFICATION</scope>
</reference>
<feature type="domain" description="AP5B1 middle" evidence="2">
    <location>
        <begin position="230"/>
        <end position="597"/>
    </location>
</feature>
<dbReference type="AlphaFoldDB" id="A0A7N0U7H4"/>
<protein>
    <recommendedName>
        <fullName evidence="2">AP5B1 middle domain-containing protein</fullName>
    </recommendedName>
</protein>
<evidence type="ECO:0000313" key="3">
    <source>
        <dbReference type="EnsemblPlants" id="Kaladp0055s0057.1.v1.1"/>
    </source>
</evidence>
<dbReference type="PANTHER" id="PTHR34033">
    <property type="entry name" value="AP-5 COMPLEX SUBUNIT BETA-1"/>
    <property type="match status" value="1"/>
</dbReference>
<proteinExistence type="predicted"/>
<evidence type="ECO:0000256" key="1">
    <source>
        <dbReference type="SAM" id="MobiDB-lite"/>
    </source>
</evidence>
<sequence length="974" mass="108441">MVVLADVSALNHFPLSTSDLIQLRLITLPYLKSMSDKPQLLRHLTPQEWETLIDERRPAEEKMDIPDISSQPDRSRSFRDDEARVSSAGKAAHNRVYGGPVSLNKLVEASRAVLQAPVDGVSMTFSLKQQMLTSVSSVLISCGECKGYLTLVESLVELLLTVINRPNFGSGRQTRALGCECLRELERANPWLSVSIMSSSVHLIPFNVPSWMIEEEIGVGGKREISVTGFKELRRAMAFLLQAPHILTPSGMVEFMTRIMPIALSLDLQLSMLKVQFVGMMCSFDPMFCQMVLMMYMQAPDSFDSQEGEVINRLVLVSKAGNHYLFFRLLALHWLLGLTGLGSINFLGNKKAALQLGLKVCPGVFDPLALKALKLDLLALCSGRLSLLNSEQNEPMGSADDGLVADSESLLVKLFKDGLLSVSAFKWLPPRSSETAMMLIDLTLEFRKLVPVVLAFVDRLLRCHKHRLQGKRLLQMFDKLLLPRLKVDNKLVSYFPIFGSIAETDAAPPRGLLELLLKFIIPNIKKHGPGTVLRSWSQGSKVLGICRTLLMHHHSSRLFARLSRLLAFTCLYFPNLEVCDNARIYLRMLVCIPGKKLRFILNFGEQLTEISPSSHFVQSPRVSHDPRKSRSISSYIHLERLVPLLVTQSWSLSLLGLSGLGGKPEDLEVIGDSQPLVDDIEPDHENMHLITESGESDHPLQPLLVMDSKIAEVLTTLRKHFSCIPDFRNMAGLKITVKCTFRFQAEPFSRVWGLNSSSTELEGADAVPALYAAVLRFSSSAPYGSIPPRRIPFLAPVSLELEPREPTPGLVDVYIEANAENGQIIKGQLQGITIGIEDMFLKAITPQEIREDEIPDYYSCLEIFPIKGGKGVVVINGTRSVKLLEVPAASVIQATERHLAPFIVTVTGGVLQLKYTDEEDEMDSHVSLAARNMGCIFVLIFLPPSDFSTLVRFRTDHWPCLAYVDDYLEALFLS</sequence>
<name>A0A7N0U7H4_KALFE</name>
<accession>A0A7N0U7H4</accession>